<keyword evidence="2" id="KW-1185">Reference proteome</keyword>
<organism evidence="1 2">
    <name type="scientific">Flavobacterium phragmitis</name>
    <dbReference type="NCBI Taxonomy" id="739143"/>
    <lineage>
        <taxon>Bacteria</taxon>
        <taxon>Pseudomonadati</taxon>
        <taxon>Bacteroidota</taxon>
        <taxon>Flavobacteriia</taxon>
        <taxon>Flavobacteriales</taxon>
        <taxon>Flavobacteriaceae</taxon>
        <taxon>Flavobacterium</taxon>
    </lineage>
</organism>
<evidence type="ECO:0000313" key="1">
    <source>
        <dbReference type="EMBL" id="SFD47880.1"/>
    </source>
</evidence>
<dbReference type="AlphaFoldDB" id="A0A1I1SXX0"/>
<name>A0A1I1SXX0_9FLAO</name>
<dbReference type="EMBL" id="FOMH01000008">
    <property type="protein sequence ID" value="SFD47880.1"/>
    <property type="molecule type" value="Genomic_DNA"/>
</dbReference>
<dbReference type="Proteomes" id="UP000199672">
    <property type="component" value="Unassembled WGS sequence"/>
</dbReference>
<reference evidence="2" key="1">
    <citation type="submission" date="2016-10" db="EMBL/GenBank/DDBJ databases">
        <authorList>
            <person name="Varghese N."/>
            <person name="Submissions S."/>
        </authorList>
    </citation>
    <scope>NUCLEOTIDE SEQUENCE [LARGE SCALE GENOMIC DNA]</scope>
    <source>
        <strain evidence="2">CGMCC 1.10370</strain>
    </source>
</reference>
<evidence type="ECO:0000313" key="2">
    <source>
        <dbReference type="Proteomes" id="UP000199672"/>
    </source>
</evidence>
<accession>A0A1I1SXX0</accession>
<protein>
    <submittedName>
        <fullName evidence="1">Uncharacterized protein</fullName>
    </submittedName>
</protein>
<gene>
    <name evidence="1" type="ORF">SAMN05216297_108135</name>
</gene>
<sequence length="49" mass="6029">MPKLTLNKPDRFLKPVGLTNRNYEKDKVINRLFNVVSFDWKWCFQSERR</sequence>
<proteinExistence type="predicted"/>